<name>A0A2P6TM07_CHLSO</name>
<dbReference type="AlphaFoldDB" id="A0A2P6TM07"/>
<accession>A0A2P6TM07</accession>
<keyword evidence="3" id="KW-1185">Reference proteome</keyword>
<protein>
    <submittedName>
        <fullName evidence="2">Uncharacterized protein</fullName>
    </submittedName>
</protein>
<sequence length="283" mass="28767">MLQASGKENQGRQAAGPPPSQQQQQQQPWQPAVKPPPLDVRAATPAAAGTAWAPPISCPSRLCGSPSRSGSCSFDPFEAPGGDELPGCTPLCAAPRQGRQALPPAVHRKPGGGSSQGGSPVAAARLQPLFTDRVQSCPPERTAARPGRRPVVRLRVKRSLNGAVAAAGGPTARRSLDVGAGAAAPLQQLAGCSRKRFEEADLLSPPMPRKSSRTLLDEQQAADMMSRLALAGGGSSGSGDMASQGIASDGTGVQPLMAWEAPQGAAAPSAAALTAGLRSVSYP</sequence>
<feature type="region of interest" description="Disordered" evidence="1">
    <location>
        <begin position="230"/>
        <end position="249"/>
    </location>
</feature>
<evidence type="ECO:0000313" key="3">
    <source>
        <dbReference type="Proteomes" id="UP000239899"/>
    </source>
</evidence>
<dbReference type="EMBL" id="LHPG02000011">
    <property type="protein sequence ID" value="PRW45364.1"/>
    <property type="molecule type" value="Genomic_DNA"/>
</dbReference>
<evidence type="ECO:0000256" key="1">
    <source>
        <dbReference type="SAM" id="MobiDB-lite"/>
    </source>
</evidence>
<organism evidence="2 3">
    <name type="scientific">Chlorella sorokiniana</name>
    <name type="common">Freshwater green alga</name>
    <dbReference type="NCBI Taxonomy" id="3076"/>
    <lineage>
        <taxon>Eukaryota</taxon>
        <taxon>Viridiplantae</taxon>
        <taxon>Chlorophyta</taxon>
        <taxon>core chlorophytes</taxon>
        <taxon>Trebouxiophyceae</taxon>
        <taxon>Chlorellales</taxon>
        <taxon>Chlorellaceae</taxon>
        <taxon>Chlorella clade</taxon>
        <taxon>Chlorella</taxon>
    </lineage>
</organism>
<evidence type="ECO:0000313" key="2">
    <source>
        <dbReference type="EMBL" id="PRW45364.1"/>
    </source>
</evidence>
<feature type="region of interest" description="Disordered" evidence="1">
    <location>
        <begin position="1"/>
        <end position="124"/>
    </location>
</feature>
<reference evidence="2 3" key="1">
    <citation type="journal article" date="2018" name="Plant J.">
        <title>Genome sequences of Chlorella sorokiniana UTEX 1602 and Micractinium conductrix SAG 241.80: implications to maltose excretion by a green alga.</title>
        <authorList>
            <person name="Arriola M.B."/>
            <person name="Velmurugan N."/>
            <person name="Zhang Y."/>
            <person name="Plunkett M.H."/>
            <person name="Hondzo H."/>
            <person name="Barney B.M."/>
        </authorList>
    </citation>
    <scope>NUCLEOTIDE SEQUENCE [LARGE SCALE GENOMIC DNA]</scope>
    <source>
        <strain evidence="3">UTEX 1602</strain>
    </source>
</reference>
<proteinExistence type="predicted"/>
<dbReference type="Proteomes" id="UP000239899">
    <property type="component" value="Unassembled WGS sequence"/>
</dbReference>
<feature type="compositionally biased region" description="Low complexity" evidence="1">
    <location>
        <begin position="42"/>
        <end position="55"/>
    </location>
</feature>
<dbReference type="OrthoDB" id="10651044at2759"/>
<feature type="compositionally biased region" description="Polar residues" evidence="1">
    <location>
        <begin position="1"/>
        <end position="12"/>
    </location>
</feature>
<comment type="caution">
    <text evidence="2">The sequence shown here is derived from an EMBL/GenBank/DDBJ whole genome shotgun (WGS) entry which is preliminary data.</text>
</comment>
<feature type="compositionally biased region" description="Low complexity" evidence="1">
    <location>
        <begin position="21"/>
        <end position="32"/>
    </location>
</feature>
<gene>
    <name evidence="2" type="ORF">C2E21_5835</name>
</gene>